<evidence type="ECO:0000259" key="2">
    <source>
        <dbReference type="SMART" id="SM00385"/>
    </source>
</evidence>
<organism evidence="3">
    <name type="scientific">Blastobotrys adeninivorans</name>
    <name type="common">Yeast</name>
    <name type="synonym">Arxula adeninivorans</name>
    <dbReference type="NCBI Taxonomy" id="409370"/>
    <lineage>
        <taxon>Eukaryota</taxon>
        <taxon>Fungi</taxon>
        <taxon>Dikarya</taxon>
        <taxon>Ascomycota</taxon>
        <taxon>Saccharomycotina</taxon>
        <taxon>Dipodascomycetes</taxon>
        <taxon>Dipodascales</taxon>
        <taxon>Trichomonascaceae</taxon>
        <taxon>Blastobotrys</taxon>
    </lineage>
</organism>
<evidence type="ECO:0000256" key="1">
    <source>
        <dbReference type="RuleBase" id="RU000383"/>
    </source>
</evidence>
<dbReference type="PANTHER" id="PTHR10026">
    <property type="entry name" value="CYCLIN"/>
    <property type="match status" value="1"/>
</dbReference>
<feature type="domain" description="Cyclin-like" evidence="2">
    <location>
        <begin position="151"/>
        <end position="238"/>
    </location>
</feature>
<dbReference type="AlphaFoldDB" id="A0A060TDH7"/>
<dbReference type="Gene3D" id="1.10.472.10">
    <property type="entry name" value="Cyclin-like"/>
    <property type="match status" value="2"/>
</dbReference>
<dbReference type="SMART" id="SM00385">
    <property type="entry name" value="CYCLIN"/>
    <property type="match status" value="2"/>
</dbReference>
<accession>A0A060TDH7</accession>
<proteinExistence type="inferred from homology"/>
<gene>
    <name evidence="3" type="ORF">GNLVRS02_ARAD1D06798g</name>
</gene>
<dbReference type="CDD" id="cd20546">
    <property type="entry name" value="CYCLIN_SpCG1C_ScCTK2-like_rpt2"/>
    <property type="match status" value="1"/>
</dbReference>
<name>A0A060TDH7_BLAAD</name>
<dbReference type="EMBL" id="HG937694">
    <property type="protein sequence ID" value="CDP37231.1"/>
    <property type="molecule type" value="Genomic_DNA"/>
</dbReference>
<dbReference type="InterPro" id="IPR036915">
    <property type="entry name" value="Cyclin-like_sf"/>
</dbReference>
<protein>
    <submittedName>
        <fullName evidence="3">ARAD1D06798p</fullName>
    </submittedName>
</protein>
<evidence type="ECO:0000313" key="3">
    <source>
        <dbReference type="EMBL" id="CDP37231.1"/>
    </source>
</evidence>
<keyword evidence="1" id="KW-0195">Cyclin</keyword>
<comment type="similarity">
    <text evidence="1">Belongs to the cyclin family.</text>
</comment>
<feature type="domain" description="Cyclin-like" evidence="2">
    <location>
        <begin position="43"/>
        <end position="138"/>
    </location>
</feature>
<dbReference type="SUPFAM" id="SSF47954">
    <property type="entry name" value="Cyclin-like"/>
    <property type="match status" value="2"/>
</dbReference>
<dbReference type="PhylomeDB" id="A0A060TDH7"/>
<dbReference type="GO" id="GO:0006357">
    <property type="term" value="P:regulation of transcription by RNA polymerase II"/>
    <property type="evidence" value="ECO:0007669"/>
    <property type="project" value="InterPro"/>
</dbReference>
<dbReference type="InterPro" id="IPR043198">
    <property type="entry name" value="Cyclin/Ssn8"/>
</dbReference>
<dbReference type="Pfam" id="PF00134">
    <property type="entry name" value="Cyclin_N"/>
    <property type="match status" value="1"/>
</dbReference>
<dbReference type="InterPro" id="IPR006671">
    <property type="entry name" value="Cyclin_N"/>
</dbReference>
<reference evidence="3" key="1">
    <citation type="submission" date="2014-02" db="EMBL/GenBank/DDBJ databases">
        <authorList>
            <person name="Genoscope - CEA"/>
        </authorList>
    </citation>
    <scope>NUCLEOTIDE SEQUENCE</scope>
    <source>
        <strain evidence="3">LS3</strain>
    </source>
</reference>
<sequence length="312" mass="35811">MSGFPLMIKQSRPFLDQDQIDYLRAQSNVRGPVYSSMAQEAFQLIMAVGKAHRFPVRTMTMGMLLFHRTYLYNDPVNLQPMLVAMACLFVASKTEDTPRRAREIISTWFALKNPQNTSTSSIEAYRVKILGLERQILETVGFDFRVRHPHKYVVKMGKLLGASQEVCRLAWTIATDAYLTDAPLKLPSHVIAFASIILAAKLRDPSLFPLDSKKMLIPRYHADLALLDLLDFYIHYLGSSLLGREINEVTTFMTIRIGINKELQTLREKRNEQSDSTKFEGLMIRDPRLSDRGTVRYILDWEREHVEGELVV</sequence>
<dbReference type="GO" id="GO:0016538">
    <property type="term" value="F:cyclin-dependent protein serine/threonine kinase regulator activity"/>
    <property type="evidence" value="ECO:0007669"/>
    <property type="project" value="InterPro"/>
</dbReference>
<reference evidence="3" key="2">
    <citation type="submission" date="2014-06" db="EMBL/GenBank/DDBJ databases">
        <title>The complete genome of Blastobotrys (Arxula) adeninivorans LS3 - a yeast of biotechnological interest.</title>
        <authorList>
            <person name="Kunze G."/>
            <person name="Gaillardin C."/>
            <person name="Czernicka M."/>
            <person name="Durrens P."/>
            <person name="Martin T."/>
            <person name="Boer E."/>
            <person name="Gabaldon T."/>
            <person name="Cruz J."/>
            <person name="Talla E."/>
            <person name="Marck C."/>
            <person name="Goffeau A."/>
            <person name="Barbe V."/>
            <person name="Baret P."/>
            <person name="Baronian K."/>
            <person name="Beier S."/>
            <person name="Bleykasten C."/>
            <person name="Bode R."/>
            <person name="Casaregola S."/>
            <person name="Despons L."/>
            <person name="Fairhead C."/>
            <person name="Giersberg M."/>
            <person name="Gierski P."/>
            <person name="Hahnel U."/>
            <person name="Hartmann A."/>
            <person name="Jankowska D."/>
            <person name="Jubin C."/>
            <person name="Jung P."/>
            <person name="Lafontaine I."/>
            <person name="Leh-Louis V."/>
            <person name="Lemaire M."/>
            <person name="Marcet-Houben M."/>
            <person name="Mascher M."/>
            <person name="Morel G."/>
            <person name="Richard G.-F."/>
            <person name="Riechen J."/>
            <person name="Sacerdot C."/>
            <person name="Sarkar A."/>
            <person name="Savel G."/>
            <person name="Schacherer J."/>
            <person name="Sherman D."/>
            <person name="Straub M.-L."/>
            <person name="Stein N."/>
            <person name="Thierry A."/>
            <person name="Trautwein-Schult A."/>
            <person name="Westhof E."/>
            <person name="Worch S."/>
            <person name="Dujon B."/>
            <person name="Souciet J.-L."/>
            <person name="Wincker P."/>
            <person name="Scholz U."/>
            <person name="Neuveglise N."/>
        </authorList>
    </citation>
    <scope>NUCLEOTIDE SEQUENCE</scope>
    <source>
        <strain evidence="3">LS3</strain>
    </source>
</reference>
<dbReference type="InterPro" id="IPR013763">
    <property type="entry name" value="Cyclin-like_dom"/>
</dbReference>